<comment type="subcellular location">
    <subcellularLocation>
        <location evidence="2">Membrane</location>
        <topology evidence="2">Multi-pass membrane protein</topology>
    </subcellularLocation>
</comment>
<feature type="domain" description="PDZ" evidence="12">
    <location>
        <begin position="209"/>
        <end position="278"/>
    </location>
</feature>
<dbReference type="Proteomes" id="UP000069926">
    <property type="component" value="Chromosome"/>
</dbReference>
<dbReference type="SMART" id="SM00228">
    <property type="entry name" value="PDZ"/>
    <property type="match status" value="2"/>
</dbReference>
<dbReference type="PATRIC" id="fig|634113.3.peg.19"/>
<dbReference type="Gene3D" id="2.30.42.10">
    <property type="match status" value="2"/>
</dbReference>
<dbReference type="InterPro" id="IPR001478">
    <property type="entry name" value="PDZ"/>
</dbReference>
<keyword evidence="5 11" id="KW-0812">Transmembrane</keyword>
<keyword evidence="14" id="KW-1185">Reference proteome</keyword>
<dbReference type="PANTHER" id="PTHR42837:SF2">
    <property type="entry name" value="MEMBRANE METALLOPROTEASE ARASP2, CHLOROPLASTIC-RELATED"/>
    <property type="match status" value="1"/>
</dbReference>
<dbReference type="PANTHER" id="PTHR42837">
    <property type="entry name" value="REGULATOR OF SIGMA-E PROTEASE RSEP"/>
    <property type="match status" value="1"/>
</dbReference>
<proteinExistence type="inferred from homology"/>
<dbReference type="InterPro" id="IPR004387">
    <property type="entry name" value="Pept_M50_Zn"/>
</dbReference>
<evidence type="ECO:0000256" key="10">
    <source>
        <dbReference type="ARBA" id="ARBA00023136"/>
    </source>
</evidence>
<feature type="domain" description="PDZ" evidence="12">
    <location>
        <begin position="113"/>
        <end position="184"/>
    </location>
</feature>
<keyword evidence="6 11" id="KW-0378">Hydrolase</keyword>
<evidence type="ECO:0000256" key="4">
    <source>
        <dbReference type="ARBA" id="ARBA00022670"/>
    </source>
</evidence>
<reference evidence="13 14" key="1">
    <citation type="submission" date="2016-01" db="EMBL/GenBank/DDBJ databases">
        <title>Genome sequence of Ca. Arsenophonus lipopteni, the exclusive symbiont of a blood sucking fly Lipoptena cervi (Diptera: Hippoboscidae).</title>
        <authorList>
            <person name="Novakova E."/>
            <person name="Hypsa V."/>
            <person name="Nguyen P."/>
            <person name="Husnik F."/>
            <person name="Darby A.C."/>
        </authorList>
    </citation>
    <scope>NUCLEOTIDE SEQUENCE [LARGE SCALE GENOMIC DNA]</scope>
    <source>
        <strain evidence="13 14">CB</strain>
    </source>
</reference>
<dbReference type="AlphaFoldDB" id="A0A109QDX5"/>
<dbReference type="CDD" id="cd23082">
    <property type="entry name" value="cpPDZ1_EcRseP-like"/>
    <property type="match status" value="1"/>
</dbReference>
<feature type="transmembrane region" description="Helical" evidence="11">
    <location>
        <begin position="96"/>
        <end position="120"/>
    </location>
</feature>
<evidence type="ECO:0000256" key="1">
    <source>
        <dbReference type="ARBA" id="ARBA00001947"/>
    </source>
</evidence>
<evidence type="ECO:0000256" key="3">
    <source>
        <dbReference type="ARBA" id="ARBA00007931"/>
    </source>
</evidence>
<dbReference type="EMBL" id="CP013920">
    <property type="protein sequence ID" value="AMA64616.1"/>
    <property type="molecule type" value="Genomic_DNA"/>
</dbReference>
<dbReference type="SUPFAM" id="SSF50156">
    <property type="entry name" value="PDZ domain-like"/>
    <property type="match status" value="2"/>
</dbReference>
<evidence type="ECO:0000256" key="2">
    <source>
        <dbReference type="ARBA" id="ARBA00004141"/>
    </source>
</evidence>
<dbReference type="InterPro" id="IPR008915">
    <property type="entry name" value="Peptidase_M50"/>
</dbReference>
<feature type="transmembrane region" description="Helical" evidence="11">
    <location>
        <begin position="375"/>
        <end position="395"/>
    </location>
</feature>
<dbReference type="CDD" id="cd06163">
    <property type="entry name" value="S2P-M50_PDZ_RseP-like"/>
    <property type="match status" value="1"/>
</dbReference>
<feature type="transmembrane region" description="Helical" evidence="11">
    <location>
        <begin position="425"/>
        <end position="443"/>
    </location>
</feature>
<accession>A0A109QDX5</accession>
<keyword evidence="7 11" id="KW-0862">Zinc</keyword>
<evidence type="ECO:0000256" key="11">
    <source>
        <dbReference type="RuleBase" id="RU362031"/>
    </source>
</evidence>
<protein>
    <recommendedName>
        <fullName evidence="11">Zinc metalloprotease</fullName>
        <ecNumber evidence="11">3.4.24.-</ecNumber>
    </recommendedName>
</protein>
<feature type="transmembrane region" description="Helical" evidence="11">
    <location>
        <begin position="6"/>
        <end position="29"/>
    </location>
</feature>
<dbReference type="OrthoDB" id="9782003at2"/>
<dbReference type="GO" id="GO:0046872">
    <property type="term" value="F:metal ion binding"/>
    <property type="evidence" value="ECO:0007669"/>
    <property type="project" value="UniProtKB-KW"/>
</dbReference>
<evidence type="ECO:0000256" key="9">
    <source>
        <dbReference type="ARBA" id="ARBA00023049"/>
    </source>
</evidence>
<keyword evidence="10 11" id="KW-0472">Membrane</keyword>
<name>A0A109QDX5_9GAMM</name>
<organism evidence="13 14">
    <name type="scientific">Candidatus Arsenophonus lipoptenae</name>
    <dbReference type="NCBI Taxonomy" id="634113"/>
    <lineage>
        <taxon>Bacteria</taxon>
        <taxon>Pseudomonadati</taxon>
        <taxon>Pseudomonadota</taxon>
        <taxon>Gammaproteobacteria</taxon>
        <taxon>Enterobacterales</taxon>
        <taxon>Morganellaceae</taxon>
        <taxon>Arsenophonus</taxon>
    </lineage>
</organism>
<dbReference type="GO" id="GO:0004222">
    <property type="term" value="F:metalloendopeptidase activity"/>
    <property type="evidence" value="ECO:0007669"/>
    <property type="project" value="InterPro"/>
</dbReference>
<evidence type="ECO:0000256" key="7">
    <source>
        <dbReference type="ARBA" id="ARBA00022833"/>
    </source>
</evidence>
<gene>
    <name evidence="13" type="primary">rseP</name>
    <name evidence="13" type="ORF">AUT07_00019</name>
</gene>
<keyword evidence="9 11" id="KW-0482">Metalloprotease</keyword>
<dbReference type="NCBIfam" id="TIGR00054">
    <property type="entry name" value="RIP metalloprotease RseP"/>
    <property type="match status" value="1"/>
</dbReference>
<dbReference type="STRING" id="634113.AUT07_00019"/>
<comment type="cofactor">
    <cofactor evidence="1 11">
        <name>Zn(2+)</name>
        <dbReference type="ChEBI" id="CHEBI:29105"/>
    </cofactor>
</comment>
<evidence type="ECO:0000256" key="6">
    <source>
        <dbReference type="ARBA" id="ARBA00022801"/>
    </source>
</evidence>
<evidence type="ECO:0000259" key="12">
    <source>
        <dbReference type="SMART" id="SM00228"/>
    </source>
</evidence>
<keyword evidence="11" id="KW-0479">Metal-binding</keyword>
<dbReference type="KEGG" id="asy:AUT07_00019"/>
<evidence type="ECO:0000313" key="13">
    <source>
        <dbReference type="EMBL" id="AMA64616.1"/>
    </source>
</evidence>
<keyword evidence="8 11" id="KW-1133">Transmembrane helix</keyword>
<dbReference type="NCBIfam" id="NF008046">
    <property type="entry name" value="PRK10779.1"/>
    <property type="match status" value="1"/>
</dbReference>
<sequence>MEFLWSLTAFIITSSLLVIVHEFGHFYVARLCGIHVERFSIGFGKILWRVNRYGTEFVISLIPLGGYIKMLDERVSIITPENMHLAFNNKTIGQRIAVISAGPIANFLLSMLLYWLVFILGVNSVKPIISDIQEYSLAAQASFEPGMELKSIDDIEIHDWNSARIALISKIGNKELIMKVLPIGHSKPIKKTIDLRSWNFDPDTQDPILSLGIMPISLKQDPIIHKIQDGSAAELSGLQIGDKIIKINEQIIDTWHPVSCFIKQNPNIPLLLSIDRQGEIHQIILTPIAKNITKNKQIGFAGLELSIIPYPDEYKITQQYNLFSAFYHALNKTWQMIKFTLSMISKLITGDIKLTNLSGPISFAKGAGISAESGLVYYFMFVGLISINLGIINLIPLPTLDGGHLLFLLIEKIKGSPISNRILDISYRIGAIILILLMMLAIFNDFSRL</sequence>
<dbReference type="GO" id="GO:0006508">
    <property type="term" value="P:proteolysis"/>
    <property type="evidence" value="ECO:0007669"/>
    <property type="project" value="UniProtKB-KW"/>
</dbReference>
<dbReference type="Pfam" id="PF02163">
    <property type="entry name" value="Peptidase_M50"/>
    <property type="match status" value="1"/>
</dbReference>
<dbReference type="GO" id="GO:0016020">
    <property type="term" value="C:membrane"/>
    <property type="evidence" value="ECO:0007669"/>
    <property type="project" value="UniProtKB-SubCell"/>
</dbReference>
<comment type="similarity">
    <text evidence="3 11">Belongs to the peptidase M50B family.</text>
</comment>
<dbReference type="EC" id="3.4.24.-" evidence="11"/>
<evidence type="ECO:0000313" key="14">
    <source>
        <dbReference type="Proteomes" id="UP000069926"/>
    </source>
</evidence>
<evidence type="ECO:0000256" key="5">
    <source>
        <dbReference type="ARBA" id="ARBA00022692"/>
    </source>
</evidence>
<dbReference type="InterPro" id="IPR036034">
    <property type="entry name" value="PDZ_sf"/>
</dbReference>
<evidence type="ECO:0000256" key="8">
    <source>
        <dbReference type="ARBA" id="ARBA00022989"/>
    </source>
</evidence>
<keyword evidence="4 13" id="KW-0645">Protease</keyword>